<dbReference type="InterPro" id="IPR013785">
    <property type="entry name" value="Aldolase_TIM"/>
</dbReference>
<dbReference type="PIRSF" id="PIRSF000370">
    <property type="entry name" value="QueE"/>
    <property type="match status" value="1"/>
</dbReference>
<organism evidence="10 11">
    <name type="scientific">Desulforamulus ruminis (strain ATCC 23193 / DSM 2154 / NCIMB 8452 / DL)</name>
    <name type="common">Desulfotomaculum ruminis</name>
    <dbReference type="NCBI Taxonomy" id="696281"/>
    <lineage>
        <taxon>Bacteria</taxon>
        <taxon>Bacillati</taxon>
        <taxon>Bacillota</taxon>
        <taxon>Clostridia</taxon>
        <taxon>Eubacteriales</taxon>
        <taxon>Peptococcaceae</taxon>
        <taxon>Desulforamulus</taxon>
    </lineage>
</organism>
<dbReference type="UniPathway" id="UPA00391"/>
<feature type="binding site" evidence="8">
    <location>
        <position position="27"/>
    </location>
    <ligand>
        <name>substrate</name>
    </ligand>
</feature>
<dbReference type="Pfam" id="PF04055">
    <property type="entry name" value="Radical_SAM"/>
    <property type="match status" value="1"/>
</dbReference>
<dbReference type="RefSeq" id="WP_013842225.1">
    <property type="nucleotide sequence ID" value="NC_015589.1"/>
</dbReference>
<dbReference type="InterPro" id="IPR007197">
    <property type="entry name" value="rSAM"/>
</dbReference>
<feature type="binding site" evidence="8">
    <location>
        <begin position="12"/>
        <end position="14"/>
    </location>
    <ligand>
        <name>substrate</name>
    </ligand>
</feature>
<dbReference type="EMBL" id="CP002780">
    <property type="protein sequence ID" value="AEG60466.1"/>
    <property type="molecule type" value="Genomic_DNA"/>
</dbReference>
<dbReference type="EC" id="4.3.99.3" evidence="8"/>
<comment type="cofactor">
    <cofactor evidence="8">
        <name>Mg(2+)</name>
        <dbReference type="ChEBI" id="CHEBI:18420"/>
    </cofactor>
</comment>
<feature type="binding site" evidence="8">
    <location>
        <position position="35"/>
    </location>
    <ligand>
        <name>[4Fe-4S] cluster</name>
        <dbReference type="ChEBI" id="CHEBI:49883"/>
        <note>4Fe-4S-S-AdoMet</note>
    </ligand>
</feature>
<proteinExistence type="inferred from homology"/>
<dbReference type="InterPro" id="IPR024924">
    <property type="entry name" value="7-CO-7-deazaguanine_synth-like"/>
</dbReference>
<evidence type="ECO:0000313" key="11">
    <source>
        <dbReference type="Proteomes" id="UP000009234"/>
    </source>
</evidence>
<comment type="similarity">
    <text evidence="8">Belongs to the radical SAM superfamily. 7-carboxy-7-deazaguanine synthase family.</text>
</comment>
<keyword evidence="11" id="KW-1185">Reference proteome</keyword>
<evidence type="ECO:0000256" key="8">
    <source>
        <dbReference type="HAMAP-Rule" id="MF_00917"/>
    </source>
</evidence>
<comment type="catalytic activity">
    <reaction evidence="8">
        <text>6-carboxy-5,6,7,8-tetrahydropterin + H(+) = 7-carboxy-7-carbaguanine + NH4(+)</text>
        <dbReference type="Rhea" id="RHEA:27974"/>
        <dbReference type="ChEBI" id="CHEBI:15378"/>
        <dbReference type="ChEBI" id="CHEBI:28938"/>
        <dbReference type="ChEBI" id="CHEBI:61032"/>
        <dbReference type="ChEBI" id="CHEBI:61036"/>
        <dbReference type="EC" id="4.3.99.3"/>
    </reaction>
</comment>
<evidence type="ECO:0000256" key="2">
    <source>
        <dbReference type="ARBA" id="ARBA00022691"/>
    </source>
</evidence>
<feature type="binding site" evidence="8">
    <location>
        <position position="31"/>
    </location>
    <ligand>
        <name>[4Fe-4S] cluster</name>
        <dbReference type="ChEBI" id="CHEBI:49883"/>
        <note>4Fe-4S-S-AdoMet</note>
    </ligand>
</feature>
<dbReference type="GO" id="GO:0008616">
    <property type="term" value="P:tRNA queuosine(34) biosynthetic process"/>
    <property type="evidence" value="ECO:0007669"/>
    <property type="project" value="UniProtKB-UniRule"/>
</dbReference>
<gene>
    <name evidence="8" type="primary">queE</name>
    <name evidence="10" type="ordered locus">Desru_2217</name>
</gene>
<dbReference type="GO" id="GO:1904047">
    <property type="term" value="F:S-adenosyl-L-methionine binding"/>
    <property type="evidence" value="ECO:0007669"/>
    <property type="project" value="UniProtKB-UniRule"/>
</dbReference>
<evidence type="ECO:0000259" key="9">
    <source>
        <dbReference type="PROSITE" id="PS51918"/>
    </source>
</evidence>
<comment type="caution">
    <text evidence="8">Lacks conserved residue(s) required for the propagation of feature annotation.</text>
</comment>
<evidence type="ECO:0000256" key="6">
    <source>
        <dbReference type="ARBA" id="ARBA00023014"/>
    </source>
</evidence>
<comment type="subunit">
    <text evidence="8">Homodimer.</text>
</comment>
<dbReference type="GO" id="GO:0000287">
    <property type="term" value="F:magnesium ion binding"/>
    <property type="evidence" value="ECO:0007669"/>
    <property type="project" value="UniProtKB-UniRule"/>
</dbReference>
<feature type="domain" description="Radical SAM core" evidence="9">
    <location>
        <begin position="18"/>
        <end position="246"/>
    </location>
</feature>
<evidence type="ECO:0000256" key="5">
    <source>
        <dbReference type="ARBA" id="ARBA00023004"/>
    </source>
</evidence>
<comment type="cofactor">
    <cofactor evidence="8">
        <name>[4Fe-4S] cluster</name>
        <dbReference type="ChEBI" id="CHEBI:49883"/>
    </cofactor>
    <text evidence="8">Binds 1 [4Fe-4S] cluster. The cluster is coordinated with 3 cysteines and an exchangeable S-adenosyl-L-methionine.</text>
</comment>
<feature type="binding site" evidence="8">
    <location>
        <position position="38"/>
    </location>
    <ligand>
        <name>[4Fe-4S] cluster</name>
        <dbReference type="ChEBI" id="CHEBI:49883"/>
        <note>4Fe-4S-S-AdoMet</note>
    </ligand>
</feature>
<reference evidence="10 11" key="2">
    <citation type="journal article" date="2012" name="Stand. Genomic Sci.">
        <title>Complete genome sequence of the sulfate-reducing firmicute Desulfotomaculum ruminis type strain (DL(T)).</title>
        <authorList>
            <person name="Spring S."/>
            <person name="Visser M."/>
            <person name="Lu M."/>
            <person name="Copeland A."/>
            <person name="Lapidus A."/>
            <person name="Lucas S."/>
            <person name="Cheng J.F."/>
            <person name="Han C."/>
            <person name="Tapia R."/>
            <person name="Goodwin L.A."/>
            <person name="Pitluck S."/>
            <person name="Ivanova N."/>
            <person name="Land M."/>
            <person name="Hauser L."/>
            <person name="Larimer F."/>
            <person name="Rohde M."/>
            <person name="Goker M."/>
            <person name="Detter J.C."/>
            <person name="Kyrpides N.C."/>
            <person name="Woyke T."/>
            <person name="Schaap P.J."/>
            <person name="Plugge C.M."/>
            <person name="Muyzer G."/>
            <person name="Kuever J."/>
            <person name="Pereira I.A."/>
            <person name="Parshina S.N."/>
            <person name="Bernier-Latmani R."/>
            <person name="Stams A.J."/>
            <person name="Klenk H.P."/>
        </authorList>
    </citation>
    <scope>NUCLEOTIDE SEQUENCE [LARGE SCALE GENOMIC DNA]</scope>
    <source>
        <strain evidence="11">ATCC 23193 / DSM 2154 / NCIB 8452 / DL</strain>
    </source>
</reference>
<accession>F6DLB8</accession>
<evidence type="ECO:0000256" key="3">
    <source>
        <dbReference type="ARBA" id="ARBA00022723"/>
    </source>
</evidence>
<keyword evidence="4 8" id="KW-0460">Magnesium</keyword>
<feature type="binding site" evidence="8">
    <location>
        <begin position="37"/>
        <end position="39"/>
    </location>
    <ligand>
        <name>S-adenosyl-L-methionine</name>
        <dbReference type="ChEBI" id="CHEBI:59789"/>
    </ligand>
</feature>
<keyword evidence="2 8" id="KW-0949">S-adenosyl-L-methionine</keyword>
<dbReference type="HAMAP" id="MF_00917">
    <property type="entry name" value="QueE"/>
    <property type="match status" value="1"/>
</dbReference>
<dbReference type="InterPro" id="IPR058240">
    <property type="entry name" value="rSAM_sf"/>
</dbReference>
<dbReference type="CDD" id="cd01335">
    <property type="entry name" value="Radical_SAM"/>
    <property type="match status" value="1"/>
</dbReference>
<keyword evidence="3 8" id="KW-0479">Metal-binding</keyword>
<dbReference type="Gene3D" id="3.20.20.70">
    <property type="entry name" value="Aldolase class I"/>
    <property type="match status" value="1"/>
</dbReference>
<dbReference type="GO" id="GO:0016840">
    <property type="term" value="F:carbon-nitrogen lyase activity"/>
    <property type="evidence" value="ECO:0007669"/>
    <property type="project" value="UniProtKB-UniRule"/>
</dbReference>
<keyword evidence="1 8" id="KW-0004">4Fe-4S</keyword>
<evidence type="ECO:0000256" key="4">
    <source>
        <dbReference type="ARBA" id="ARBA00022842"/>
    </source>
</evidence>
<keyword evidence="5 8" id="KW-0408">Iron</keyword>
<comment type="function">
    <text evidence="8">Catalyzes the complex heterocyclic radical-mediated conversion of 6-carboxy-5,6,7,8-tetrahydropterin (CPH4) to 7-carboxy-7-deazaguanine (CDG), a step common to the biosynthetic pathways of all 7-deazapurine-containing compounds.</text>
</comment>
<dbReference type="OrthoDB" id="9792276at2"/>
<dbReference type="SFLD" id="SFLDS00029">
    <property type="entry name" value="Radical_SAM"/>
    <property type="match status" value="1"/>
</dbReference>
<feature type="binding site" evidence="8">
    <location>
        <position position="40"/>
    </location>
    <ligand>
        <name>Mg(2+)</name>
        <dbReference type="ChEBI" id="CHEBI:18420"/>
    </ligand>
</feature>
<keyword evidence="7 8" id="KW-0456">Lyase</keyword>
<comment type="pathway">
    <text evidence="8">Purine metabolism; 7-cyano-7-deazaguanine biosynthesis.</text>
</comment>
<dbReference type="eggNOG" id="COG0602">
    <property type="taxonomic scope" value="Bacteria"/>
</dbReference>
<name>F6DLB8_DESRL</name>
<dbReference type="GO" id="GO:0051539">
    <property type="term" value="F:4 iron, 4 sulfur cluster binding"/>
    <property type="evidence" value="ECO:0007669"/>
    <property type="project" value="UniProtKB-UniRule"/>
</dbReference>
<evidence type="ECO:0000313" key="10">
    <source>
        <dbReference type="EMBL" id="AEG60466.1"/>
    </source>
</evidence>
<keyword evidence="6 8" id="KW-0411">Iron-sulfur</keyword>
<dbReference type="Proteomes" id="UP000009234">
    <property type="component" value="Chromosome"/>
</dbReference>
<reference evidence="11" key="1">
    <citation type="submission" date="2011-05" db="EMBL/GenBank/DDBJ databases">
        <title>Complete sequence of Desulfotomaculum ruminis DSM 2154.</title>
        <authorList>
            <person name="Lucas S."/>
            <person name="Copeland A."/>
            <person name="Lapidus A."/>
            <person name="Cheng J.-F."/>
            <person name="Goodwin L."/>
            <person name="Pitluck S."/>
            <person name="Lu M."/>
            <person name="Detter J.C."/>
            <person name="Han C."/>
            <person name="Tapia R."/>
            <person name="Land M."/>
            <person name="Hauser L."/>
            <person name="Kyrpides N."/>
            <person name="Ivanova N."/>
            <person name="Mikhailova N."/>
            <person name="Pagani I."/>
            <person name="Stams A.J.M."/>
            <person name="Plugge C.M."/>
            <person name="Muyzer G."/>
            <person name="Kuever J."/>
            <person name="Parshina S.N."/>
            <person name="Ivanova A.E."/>
            <person name="Nazina T.N."/>
            <person name="Brambilla E."/>
            <person name="Spring S."/>
            <person name="Klenk H.-P."/>
            <person name="Woyke T."/>
        </authorList>
    </citation>
    <scope>NUCLEOTIDE SEQUENCE [LARGE SCALE GENOMIC DNA]</scope>
    <source>
        <strain evidence="11">ATCC 23193 / DSM 2154 / NCIB 8452 / DL</strain>
    </source>
</reference>
<dbReference type="KEGG" id="dru:Desru_2217"/>
<dbReference type="STRING" id="696281.Desru_2217"/>
<evidence type="ECO:0000256" key="7">
    <source>
        <dbReference type="ARBA" id="ARBA00023239"/>
    </source>
</evidence>
<comment type="cofactor">
    <cofactor evidence="8">
        <name>S-adenosyl-L-methionine</name>
        <dbReference type="ChEBI" id="CHEBI:59789"/>
    </cofactor>
    <text evidence="8">Binds 1 S-adenosyl-L-methionine per subunit.</text>
</comment>
<dbReference type="SUPFAM" id="SSF102114">
    <property type="entry name" value="Radical SAM enzymes"/>
    <property type="match status" value="1"/>
</dbReference>
<dbReference type="PROSITE" id="PS51918">
    <property type="entry name" value="RADICAL_SAM"/>
    <property type="match status" value="1"/>
</dbReference>
<sequence>MDGYLQEIFSSVQGEGPYVGVRQVFVRFAGCNWDCAYCDTPKQATPPSCLVEPIPGQPELVHLANPLEPQQVAELIRQYFTLALHHSVSLTGGEPLLHADYIQSLAKELAGTQRGIFLETNGTLPEELLKVLNDIAIISMDIKLKSSTGTETPWEVQEKFLEIAARKEVYVKIVITGATSDEEVQKAGEMVSRRAPQGALILQPVTPRNGVLAPTAGRVLHLQELALKYVQNVRVIPQTHLMMGQR</sequence>
<keyword evidence="8" id="KW-0671">Queuosine biosynthesis</keyword>
<dbReference type="PANTHER" id="PTHR42836:SF1">
    <property type="entry name" value="7-CARBOXY-7-DEAZAGUANINE SYNTHASE"/>
    <property type="match status" value="1"/>
</dbReference>
<evidence type="ECO:0000256" key="1">
    <source>
        <dbReference type="ARBA" id="ARBA00022485"/>
    </source>
</evidence>
<feature type="binding site" evidence="8">
    <location>
        <position position="91"/>
    </location>
    <ligand>
        <name>substrate</name>
    </ligand>
</feature>
<dbReference type="HOGENOM" id="CLU_066739_1_0_9"/>
<dbReference type="AlphaFoldDB" id="F6DLB8"/>
<dbReference type="PANTHER" id="PTHR42836">
    <property type="entry name" value="7-CARBOXY-7-DEAZAGUANINE SYNTHASE"/>
    <property type="match status" value="1"/>
</dbReference>
<protein>
    <recommendedName>
        <fullName evidence="8">7-carboxy-7-deazaguanine synthase</fullName>
        <shortName evidence="8">CDG synthase</shortName>
        <ecNumber evidence="8">4.3.99.3</ecNumber>
    </recommendedName>
    <alternativeName>
        <fullName evidence="8">Queuosine biosynthesis protein QueE</fullName>
    </alternativeName>
</protein>
<feature type="binding site" evidence="8">
    <location>
        <position position="93"/>
    </location>
    <ligand>
        <name>S-adenosyl-L-methionine</name>
        <dbReference type="ChEBI" id="CHEBI:59789"/>
    </ligand>
</feature>